<dbReference type="Pfam" id="PF02140">
    <property type="entry name" value="SUEL_Lectin"/>
    <property type="match status" value="1"/>
</dbReference>
<feature type="chain" id="PRO_5011963743" description="SUEL-type lectin domain-containing protein" evidence="1">
    <location>
        <begin position="19"/>
        <end position="100"/>
    </location>
</feature>
<accession>A0A1V9YS71</accession>
<evidence type="ECO:0000259" key="2">
    <source>
        <dbReference type="PROSITE" id="PS50228"/>
    </source>
</evidence>
<feature type="signal peptide" evidence="1">
    <location>
        <begin position="1"/>
        <end position="18"/>
    </location>
</feature>
<evidence type="ECO:0000256" key="1">
    <source>
        <dbReference type="SAM" id="SignalP"/>
    </source>
</evidence>
<organism evidence="3 4">
    <name type="scientific">Achlya hypogyna</name>
    <name type="common">Oomycete</name>
    <name type="synonym">Protoachlya hypogyna</name>
    <dbReference type="NCBI Taxonomy" id="1202772"/>
    <lineage>
        <taxon>Eukaryota</taxon>
        <taxon>Sar</taxon>
        <taxon>Stramenopiles</taxon>
        <taxon>Oomycota</taxon>
        <taxon>Saprolegniomycetes</taxon>
        <taxon>Saprolegniales</taxon>
        <taxon>Achlyaceae</taxon>
        <taxon>Achlya</taxon>
    </lineage>
</organism>
<name>A0A1V9YS71_ACHHY</name>
<comment type="caution">
    <text evidence="3">The sequence shown here is derived from an EMBL/GenBank/DDBJ whole genome shotgun (WGS) entry which is preliminary data.</text>
</comment>
<keyword evidence="4" id="KW-1185">Reference proteome</keyword>
<dbReference type="PROSITE" id="PS50228">
    <property type="entry name" value="SUEL_LECTIN"/>
    <property type="match status" value="1"/>
</dbReference>
<sequence length="100" mass="10492">MSAACALTLLLLVHASIGQLILDPGASMLSGTTGENSTLTLSCPSSRVMSKILFASYGMPENLGLAAKYSSCHATISMNVIENYCLKQPFCSVEANNSTE</sequence>
<dbReference type="Gene3D" id="2.60.120.740">
    <property type="match status" value="1"/>
</dbReference>
<protein>
    <recommendedName>
        <fullName evidence="2">SUEL-type lectin domain-containing protein</fullName>
    </recommendedName>
</protein>
<dbReference type="InterPro" id="IPR043159">
    <property type="entry name" value="Lectin_gal-bd_sf"/>
</dbReference>
<dbReference type="CDD" id="cd22842">
    <property type="entry name" value="Gal_Rha_Lectin_BGal"/>
    <property type="match status" value="1"/>
</dbReference>
<evidence type="ECO:0000313" key="4">
    <source>
        <dbReference type="Proteomes" id="UP000243579"/>
    </source>
</evidence>
<dbReference type="STRING" id="1202772.A0A1V9YS71"/>
<reference evidence="3 4" key="1">
    <citation type="journal article" date="2014" name="Genome Biol. Evol.">
        <title>The secreted proteins of Achlya hypogyna and Thraustotheca clavata identify the ancestral oomycete secretome and reveal gene acquisitions by horizontal gene transfer.</title>
        <authorList>
            <person name="Misner I."/>
            <person name="Blouin N."/>
            <person name="Leonard G."/>
            <person name="Richards T.A."/>
            <person name="Lane C.E."/>
        </authorList>
    </citation>
    <scope>NUCLEOTIDE SEQUENCE [LARGE SCALE GENOMIC DNA]</scope>
    <source>
        <strain evidence="3 4">ATCC 48635</strain>
    </source>
</reference>
<gene>
    <name evidence="3" type="ORF">ACHHYP_06697</name>
</gene>
<dbReference type="InterPro" id="IPR000922">
    <property type="entry name" value="Lectin_gal-bd_dom"/>
</dbReference>
<feature type="domain" description="SUEL-type lectin" evidence="2">
    <location>
        <begin position="33"/>
        <end position="100"/>
    </location>
</feature>
<evidence type="ECO:0000313" key="3">
    <source>
        <dbReference type="EMBL" id="OQR88674.1"/>
    </source>
</evidence>
<dbReference type="EMBL" id="JNBR01001143">
    <property type="protein sequence ID" value="OQR88674.1"/>
    <property type="molecule type" value="Genomic_DNA"/>
</dbReference>
<dbReference type="GO" id="GO:0030246">
    <property type="term" value="F:carbohydrate binding"/>
    <property type="evidence" value="ECO:0007669"/>
    <property type="project" value="InterPro"/>
</dbReference>
<proteinExistence type="predicted"/>
<dbReference type="Proteomes" id="UP000243579">
    <property type="component" value="Unassembled WGS sequence"/>
</dbReference>
<dbReference type="AlphaFoldDB" id="A0A1V9YS71"/>
<keyword evidence="1" id="KW-0732">Signal</keyword>
<dbReference type="OrthoDB" id="1657402at2759"/>